<evidence type="ECO:0000313" key="4">
    <source>
        <dbReference type="Proteomes" id="UP000002139"/>
    </source>
</evidence>
<dbReference type="KEGG" id="scl:sce2110"/>
<dbReference type="STRING" id="448385.sce2110"/>
<proteinExistence type="predicted"/>
<evidence type="ECO:0000256" key="1">
    <source>
        <dbReference type="SAM" id="Phobius"/>
    </source>
</evidence>
<keyword evidence="1" id="KW-1133">Transmembrane helix</keyword>
<dbReference type="InterPro" id="IPR025295">
    <property type="entry name" value="eCIS_core_dom"/>
</dbReference>
<feature type="transmembrane region" description="Helical" evidence="1">
    <location>
        <begin position="607"/>
        <end position="629"/>
    </location>
</feature>
<organism evidence="3 4">
    <name type="scientific">Sorangium cellulosum (strain So ce56)</name>
    <name type="common">Polyangium cellulosum (strain So ce56)</name>
    <dbReference type="NCBI Taxonomy" id="448385"/>
    <lineage>
        <taxon>Bacteria</taxon>
        <taxon>Pseudomonadati</taxon>
        <taxon>Myxococcota</taxon>
        <taxon>Polyangia</taxon>
        <taxon>Polyangiales</taxon>
        <taxon>Polyangiaceae</taxon>
        <taxon>Sorangium</taxon>
    </lineage>
</organism>
<dbReference type="Proteomes" id="UP000002139">
    <property type="component" value="Chromosome"/>
</dbReference>
<dbReference type="EMBL" id="AM746676">
    <property type="protein sequence ID" value="CAN92269.1"/>
    <property type="molecule type" value="Genomic_DNA"/>
</dbReference>
<accession>A9FVF2</accession>
<reference evidence="3 4" key="1">
    <citation type="journal article" date="2007" name="Nat. Biotechnol.">
        <title>Complete genome sequence of the myxobacterium Sorangium cellulosum.</title>
        <authorList>
            <person name="Schneiker S."/>
            <person name="Perlova O."/>
            <person name="Kaiser O."/>
            <person name="Gerth K."/>
            <person name="Alici A."/>
            <person name="Altmeyer M.O."/>
            <person name="Bartels D."/>
            <person name="Bekel T."/>
            <person name="Beyer S."/>
            <person name="Bode E."/>
            <person name="Bode H.B."/>
            <person name="Bolten C.J."/>
            <person name="Choudhuri J.V."/>
            <person name="Doss S."/>
            <person name="Elnakady Y.A."/>
            <person name="Frank B."/>
            <person name="Gaigalat L."/>
            <person name="Goesmann A."/>
            <person name="Groeger C."/>
            <person name="Gross F."/>
            <person name="Jelsbak L."/>
            <person name="Jelsbak L."/>
            <person name="Kalinowski J."/>
            <person name="Kegler C."/>
            <person name="Knauber T."/>
            <person name="Konietzny S."/>
            <person name="Kopp M."/>
            <person name="Krause L."/>
            <person name="Krug D."/>
            <person name="Linke B."/>
            <person name="Mahmud T."/>
            <person name="Martinez-Arias R."/>
            <person name="McHardy A.C."/>
            <person name="Merai M."/>
            <person name="Meyer F."/>
            <person name="Mormann S."/>
            <person name="Munoz-Dorado J."/>
            <person name="Perez J."/>
            <person name="Pradella S."/>
            <person name="Rachid S."/>
            <person name="Raddatz G."/>
            <person name="Rosenau F."/>
            <person name="Rueckert C."/>
            <person name="Sasse F."/>
            <person name="Scharfe M."/>
            <person name="Schuster S.C."/>
            <person name="Suen G."/>
            <person name="Treuner-Lange A."/>
            <person name="Velicer G.J."/>
            <person name="Vorholter F.-J."/>
            <person name="Weissman K.J."/>
            <person name="Welch R.D."/>
            <person name="Wenzel S.C."/>
            <person name="Whitworth D.E."/>
            <person name="Wilhelm S."/>
            <person name="Wittmann C."/>
            <person name="Bloecker H."/>
            <person name="Puehler A."/>
            <person name="Mueller R."/>
        </authorList>
    </citation>
    <scope>NUCLEOTIDE SEQUENCE [LARGE SCALE GENOMIC DNA]</scope>
    <source>
        <strain evidence="4">So ce56</strain>
    </source>
</reference>
<keyword evidence="4" id="KW-1185">Reference proteome</keyword>
<dbReference type="HOGENOM" id="CLU_413809_0_0_7"/>
<protein>
    <recommendedName>
        <fullName evidence="2">eCIS core domain-containing protein</fullName>
    </recommendedName>
</protein>
<feature type="domain" description="eCIS core" evidence="2">
    <location>
        <begin position="121"/>
        <end position="198"/>
    </location>
</feature>
<keyword evidence="1" id="KW-0812">Transmembrane</keyword>
<gene>
    <name evidence="3" type="ordered locus">sce2110</name>
</gene>
<feature type="transmembrane region" description="Helical" evidence="1">
    <location>
        <begin position="635"/>
        <end position="656"/>
    </location>
</feature>
<evidence type="ECO:0000259" key="2">
    <source>
        <dbReference type="Pfam" id="PF13699"/>
    </source>
</evidence>
<evidence type="ECO:0000313" key="3">
    <source>
        <dbReference type="EMBL" id="CAN92269.1"/>
    </source>
</evidence>
<dbReference type="eggNOG" id="COG2885">
    <property type="taxonomic scope" value="Bacteria"/>
</dbReference>
<dbReference type="AlphaFoldDB" id="A9FVF2"/>
<name>A9FVF2_SORC5</name>
<sequence length="663" mass="70705">MAIFTRSTQATPSLVTRAAPAGLRAPAVESRFAGSSRADVSTYDEVRPTKASRLGFDFNRIRATAGADAAPPGLIQRKCVKCEDEDEASAGAPVQRYAAATDRSTAAPPIVGDVLAEPGEPLDPGVRGRMEAAFGHDFSAVRVHTDARADAAAGGIDALAFTSGAHIVFGAGQYAPRSRAGQWLIAHELAHTVQQRGERGRPARRPAVGPAGGALEREADAAADAAMAGRSVNIRGVSEPALQRFAPCRYILDAAEREFVAESDVQANLAVPMRSLGPSEREFPIPAGSFSAWRDEDRRRGTVRSQQIGGRAGRGSADIALMQGSVMEVLEIKRGQWDLITDAEAQALNYVEKGKQNLPFLTNRWQVRGHAGVTVSDVRMMPMNRLPITSPARIGSVPVSIAWCRDGLVSFKAIGNQDPDIYACGTDVPGTNRFIDGLLGRAEGALDRYFEDTVNPRLDRAIQTMPIRQAIVLALRDPRTREIVQRALGATGSFVLDRLPVEQLADLVESRLQGALDRQIRIVVRQFKDRVIGELRTRARQALRQWLQTSLNALCAAAAAGAAITAADVLRELRRRFGQILADALPAAVEAVALALARELLSELGRALLDVLRGLAIVVGIVVAAIVLWEVAAVIAAGATLAEIGAAIAGLLSRLIPLIPALA</sequence>
<keyword evidence="1" id="KW-0472">Membrane</keyword>
<dbReference type="Pfam" id="PF13699">
    <property type="entry name" value="eCIS_core"/>
    <property type="match status" value="1"/>
</dbReference>